<accession>A0ABY5PE12</accession>
<proteinExistence type="predicted"/>
<dbReference type="Proteomes" id="UP001058860">
    <property type="component" value="Chromosome"/>
</dbReference>
<sequence>MDLGLTDKACIVTGASRGIGLATTELLRDARRPRADGRAGPRGPAGRV</sequence>
<evidence type="ECO:0000313" key="2">
    <source>
        <dbReference type="Proteomes" id="UP001058860"/>
    </source>
</evidence>
<organism evidence="1 2">
    <name type="scientific">Svornostia abyssi</name>
    <dbReference type="NCBI Taxonomy" id="2898438"/>
    <lineage>
        <taxon>Bacteria</taxon>
        <taxon>Bacillati</taxon>
        <taxon>Actinomycetota</taxon>
        <taxon>Thermoleophilia</taxon>
        <taxon>Solirubrobacterales</taxon>
        <taxon>Baekduiaceae</taxon>
        <taxon>Svornostia</taxon>
    </lineage>
</organism>
<dbReference type="SUPFAM" id="SSF51735">
    <property type="entry name" value="NAD(P)-binding Rossmann-fold domains"/>
    <property type="match status" value="1"/>
</dbReference>
<protein>
    <submittedName>
        <fullName evidence="1">Uncharacterized protein</fullName>
    </submittedName>
</protein>
<gene>
    <name evidence="1" type="ORF">LRS13_19900</name>
</gene>
<keyword evidence="2" id="KW-1185">Reference proteome</keyword>
<reference evidence="2" key="1">
    <citation type="submission" date="2021-11" db="EMBL/GenBank/DDBJ databases">
        <title>Cultivation dependent microbiological survey of springs from the worlds oldest radium mine currently devoted to the extraction of radon-saturated water.</title>
        <authorList>
            <person name="Kapinusova G."/>
            <person name="Smrhova T."/>
            <person name="Strejcek M."/>
            <person name="Suman J."/>
            <person name="Jani K."/>
            <person name="Pajer P."/>
            <person name="Uhlik O."/>
        </authorList>
    </citation>
    <scope>NUCLEOTIDE SEQUENCE [LARGE SCALE GENOMIC DNA]</scope>
    <source>
        <strain evidence="2">J379</strain>
    </source>
</reference>
<name>A0ABY5PE12_9ACTN</name>
<dbReference type="InterPro" id="IPR036291">
    <property type="entry name" value="NAD(P)-bd_dom_sf"/>
</dbReference>
<dbReference type="EMBL" id="CP088295">
    <property type="protein sequence ID" value="UUY02926.1"/>
    <property type="molecule type" value="Genomic_DNA"/>
</dbReference>
<evidence type="ECO:0000313" key="1">
    <source>
        <dbReference type="EMBL" id="UUY02926.1"/>
    </source>
</evidence>
<dbReference type="Gene3D" id="3.40.50.720">
    <property type="entry name" value="NAD(P)-binding Rossmann-like Domain"/>
    <property type="match status" value="1"/>
</dbReference>
<dbReference type="RefSeq" id="WP_353863448.1">
    <property type="nucleotide sequence ID" value="NZ_CP088295.1"/>
</dbReference>